<feature type="compositionally biased region" description="Basic and acidic residues" evidence="1">
    <location>
        <begin position="1"/>
        <end position="12"/>
    </location>
</feature>
<sequence>MTGEKRRLEQSRPTDTLQTSQNSTHTFLNLRLEPIISTSLIEVLDLFSHSASICASVPSTPPPIYEPPPPSYSSGDSVSLSSVTSLDLGQPAVSLVDSDAISVVTVDSCFYAGSDDGAGSRSSIYSFIPSGGLASRLQNELVLSVIMYEFLTHRPSLSRTPSRDTVMTSN</sequence>
<comment type="caution">
    <text evidence="2">The sequence shown here is derived from an EMBL/GenBank/DDBJ whole genome shotgun (WGS) entry which is preliminary data.</text>
</comment>
<evidence type="ECO:0000256" key="1">
    <source>
        <dbReference type="SAM" id="MobiDB-lite"/>
    </source>
</evidence>
<evidence type="ECO:0000313" key="3">
    <source>
        <dbReference type="Proteomes" id="UP001139887"/>
    </source>
</evidence>
<gene>
    <name evidence="2" type="ORF">IWW36_002999</name>
</gene>
<dbReference type="EMBL" id="JANBUW010000121">
    <property type="protein sequence ID" value="KAJ2848909.1"/>
    <property type="molecule type" value="Genomic_DNA"/>
</dbReference>
<name>A0A9W8M0G9_9FUNG</name>
<reference evidence="2" key="1">
    <citation type="submission" date="2022-07" db="EMBL/GenBank/DDBJ databases">
        <title>Phylogenomic reconstructions and comparative analyses of Kickxellomycotina fungi.</title>
        <authorList>
            <person name="Reynolds N.K."/>
            <person name="Stajich J.E."/>
            <person name="Barry K."/>
            <person name="Grigoriev I.V."/>
            <person name="Crous P."/>
            <person name="Smith M.E."/>
        </authorList>
    </citation>
    <scope>NUCLEOTIDE SEQUENCE</scope>
    <source>
        <strain evidence="2">NRRL 1566</strain>
    </source>
</reference>
<accession>A0A9W8M0G9</accession>
<dbReference type="AlphaFoldDB" id="A0A9W8M0G9"/>
<proteinExistence type="predicted"/>
<evidence type="ECO:0000313" key="2">
    <source>
        <dbReference type="EMBL" id="KAJ2848909.1"/>
    </source>
</evidence>
<dbReference type="Proteomes" id="UP001139887">
    <property type="component" value="Unassembled WGS sequence"/>
</dbReference>
<dbReference type="OrthoDB" id="5583871at2759"/>
<protein>
    <submittedName>
        <fullName evidence="2">Uncharacterized protein</fullName>
    </submittedName>
</protein>
<organism evidence="2 3">
    <name type="scientific">Coemansia brasiliensis</name>
    <dbReference type="NCBI Taxonomy" id="2650707"/>
    <lineage>
        <taxon>Eukaryota</taxon>
        <taxon>Fungi</taxon>
        <taxon>Fungi incertae sedis</taxon>
        <taxon>Zoopagomycota</taxon>
        <taxon>Kickxellomycotina</taxon>
        <taxon>Kickxellomycetes</taxon>
        <taxon>Kickxellales</taxon>
        <taxon>Kickxellaceae</taxon>
        <taxon>Coemansia</taxon>
    </lineage>
</organism>
<keyword evidence="3" id="KW-1185">Reference proteome</keyword>
<feature type="region of interest" description="Disordered" evidence="1">
    <location>
        <begin position="1"/>
        <end position="21"/>
    </location>
</feature>